<dbReference type="SUPFAM" id="SSF54675">
    <property type="entry name" value="Nicotinate/Quinolinate PRTase N-terminal domain-like"/>
    <property type="match status" value="1"/>
</dbReference>
<dbReference type="GO" id="GO:0009435">
    <property type="term" value="P:NAD+ biosynthetic process"/>
    <property type="evidence" value="ECO:0007669"/>
    <property type="project" value="TreeGrafter"/>
</dbReference>
<name>A0A379TPU1_SALER</name>
<feature type="domain" description="Quinolinate phosphoribosyl transferase N-terminal" evidence="7">
    <location>
        <begin position="44"/>
        <end position="129"/>
    </location>
</feature>
<evidence type="ECO:0000256" key="5">
    <source>
        <dbReference type="ARBA" id="ARBA00022642"/>
    </source>
</evidence>
<accession>A0A379TPU1</accession>
<dbReference type="GO" id="GO:0004514">
    <property type="term" value="F:nicotinate-nucleotide diphosphorylase (carboxylating) activity"/>
    <property type="evidence" value="ECO:0007669"/>
    <property type="project" value="UniProtKB-EC"/>
</dbReference>
<dbReference type="Pfam" id="PF02749">
    <property type="entry name" value="QRPTase_N"/>
    <property type="match status" value="1"/>
</dbReference>
<dbReference type="GO" id="GO:0005737">
    <property type="term" value="C:cytoplasm"/>
    <property type="evidence" value="ECO:0007669"/>
    <property type="project" value="TreeGrafter"/>
</dbReference>
<dbReference type="InterPro" id="IPR027277">
    <property type="entry name" value="NadC/ModD"/>
</dbReference>
<gene>
    <name evidence="8" type="primary">nadC_2</name>
    <name evidence="8" type="ORF">NCTC7303_04611</name>
</gene>
<evidence type="ECO:0000256" key="1">
    <source>
        <dbReference type="ARBA" id="ARBA00003237"/>
    </source>
</evidence>
<comment type="function">
    <text evidence="1">Involved in the catabolism of quinolinic acid (QA).</text>
</comment>
<proteinExistence type="predicted"/>
<keyword evidence="5" id="KW-0662">Pyridine nucleotide biosynthesis</keyword>
<dbReference type="InterPro" id="IPR022412">
    <property type="entry name" value="Quinolinate_PRibosylTrfase_N"/>
</dbReference>
<evidence type="ECO:0000313" key="8">
    <source>
        <dbReference type="EMBL" id="SUG52216.1"/>
    </source>
</evidence>
<dbReference type="FunFam" id="3.90.1170.20:FF:000002">
    <property type="entry name" value="Nicotinate-nucleotide pyrophosphorylase [carboxylating]"/>
    <property type="match status" value="1"/>
</dbReference>
<organism evidence="8 9">
    <name type="scientific">Salmonella enterica subsp. arizonae</name>
    <dbReference type="NCBI Taxonomy" id="59203"/>
    <lineage>
        <taxon>Bacteria</taxon>
        <taxon>Pseudomonadati</taxon>
        <taxon>Pseudomonadota</taxon>
        <taxon>Gammaproteobacteria</taxon>
        <taxon>Enterobacterales</taxon>
        <taxon>Enterobacteriaceae</taxon>
        <taxon>Salmonella</taxon>
    </lineage>
</organism>
<evidence type="ECO:0000256" key="6">
    <source>
        <dbReference type="ARBA" id="ARBA00033102"/>
    </source>
</evidence>
<dbReference type="AlphaFoldDB" id="A0A379TPU1"/>
<dbReference type="Proteomes" id="UP000255443">
    <property type="component" value="Unassembled WGS sequence"/>
</dbReference>
<reference evidence="8 9" key="1">
    <citation type="submission" date="2018-06" db="EMBL/GenBank/DDBJ databases">
        <authorList>
            <consortium name="Pathogen Informatics"/>
            <person name="Doyle S."/>
        </authorList>
    </citation>
    <scope>NUCLEOTIDE SEQUENCE [LARGE SCALE GENOMIC DNA]</scope>
    <source>
        <strain evidence="8 9">NCTC7303</strain>
    </source>
</reference>
<dbReference type="Gene3D" id="3.90.1170.20">
    <property type="entry name" value="Quinolinate phosphoribosyl transferase, N-terminal domain"/>
    <property type="match status" value="1"/>
</dbReference>
<comment type="pathway">
    <text evidence="2">Cofactor biosynthesis; NAD(+) biosynthesis; nicotinate D-ribonucleotide from quinolinate: step 1/1.</text>
</comment>
<evidence type="ECO:0000256" key="3">
    <source>
        <dbReference type="ARBA" id="ARBA00011944"/>
    </source>
</evidence>
<keyword evidence="8" id="KW-0328">Glycosyltransferase</keyword>
<dbReference type="PANTHER" id="PTHR32179">
    <property type="entry name" value="NICOTINATE-NUCLEOTIDE PYROPHOSPHORYLASE [CARBOXYLATING]"/>
    <property type="match status" value="1"/>
</dbReference>
<evidence type="ECO:0000256" key="4">
    <source>
        <dbReference type="ARBA" id="ARBA00020990"/>
    </source>
</evidence>
<sequence length="153" mass="16917">MPPRRYNPDDRRDALLERINIDIPAAVAQALREDLGGEVDASNDITAQLLPEDIRTHAAVITREDGVFCGKRWVEEVFIQLAGDDVHLTWHVDDGDAIHANQTLFELDGPARVLLTGERTALNFVQTLSGVASEVRRYVALLTGTKNPVARHA</sequence>
<evidence type="ECO:0000313" key="9">
    <source>
        <dbReference type="Proteomes" id="UP000255443"/>
    </source>
</evidence>
<dbReference type="EMBL" id="UGXC01000003">
    <property type="protein sequence ID" value="SUG52216.1"/>
    <property type="molecule type" value="Genomic_DNA"/>
</dbReference>
<dbReference type="EC" id="2.4.2.19" evidence="3"/>
<dbReference type="InterPro" id="IPR037128">
    <property type="entry name" value="Quinolinate_PRibosylTase_N_sf"/>
</dbReference>
<dbReference type="PANTHER" id="PTHR32179:SF3">
    <property type="entry name" value="NICOTINATE-NUCLEOTIDE PYROPHOSPHORYLASE [CARBOXYLATING]"/>
    <property type="match status" value="1"/>
</dbReference>
<keyword evidence="8" id="KW-0808">Transferase</keyword>
<evidence type="ECO:0000259" key="7">
    <source>
        <dbReference type="Pfam" id="PF02749"/>
    </source>
</evidence>
<dbReference type="GO" id="GO:0034213">
    <property type="term" value="P:quinolinate catabolic process"/>
    <property type="evidence" value="ECO:0007669"/>
    <property type="project" value="TreeGrafter"/>
</dbReference>
<evidence type="ECO:0000256" key="2">
    <source>
        <dbReference type="ARBA" id="ARBA00004893"/>
    </source>
</evidence>
<protein>
    <recommendedName>
        <fullName evidence="4">Nicotinate-nucleotide pyrophosphorylase [carboxylating]</fullName>
        <ecNumber evidence="3">2.4.2.19</ecNumber>
    </recommendedName>
    <alternativeName>
        <fullName evidence="6">Quinolinate phosphoribosyltransferase [decarboxylating]</fullName>
    </alternativeName>
</protein>